<dbReference type="SUPFAM" id="SSF54637">
    <property type="entry name" value="Thioesterase/thiol ester dehydrase-isomerase"/>
    <property type="match status" value="1"/>
</dbReference>
<evidence type="ECO:0000256" key="1">
    <source>
        <dbReference type="SAM" id="Phobius"/>
    </source>
</evidence>
<proteinExistence type="predicted"/>
<evidence type="ECO:0000313" key="4">
    <source>
        <dbReference type="Proteomes" id="UP000536442"/>
    </source>
</evidence>
<dbReference type="Pfam" id="PF03061">
    <property type="entry name" value="4HBT"/>
    <property type="match status" value="1"/>
</dbReference>
<dbReference type="InterPro" id="IPR006683">
    <property type="entry name" value="Thioestr_dom"/>
</dbReference>
<gene>
    <name evidence="3" type="ORF">HLV39_04625</name>
</gene>
<keyword evidence="1" id="KW-1133">Transmembrane helix</keyword>
<feature type="transmembrane region" description="Helical" evidence="1">
    <location>
        <begin position="55"/>
        <end position="78"/>
    </location>
</feature>
<keyword evidence="4" id="KW-1185">Reference proteome</keyword>
<keyword evidence="1" id="KW-0472">Membrane</keyword>
<evidence type="ECO:0000313" key="3">
    <source>
        <dbReference type="EMBL" id="NWN90782.1"/>
    </source>
</evidence>
<comment type="caution">
    <text evidence="3">The sequence shown here is derived from an EMBL/GenBank/DDBJ whole genome shotgun (WGS) entry which is preliminary data.</text>
</comment>
<dbReference type="InterPro" id="IPR029069">
    <property type="entry name" value="HotDog_dom_sf"/>
</dbReference>
<sequence>MTDPEILRYTRETGDFSQLIASIPYASHIGLQCDRFGDDMIFRLPAKEQNLGNPILPAIHGGVIGGFMELSAAIYLMLAQETNRMPRIVNFSLDYLRAGLNQETYAECQLTRQGNRVANVMITAWQKSRSRPIATARAHFLLEG</sequence>
<name>A0A851HU33_9GAMM</name>
<keyword evidence="1" id="KW-0812">Transmembrane</keyword>
<feature type="domain" description="Thioesterase" evidence="2">
    <location>
        <begin position="59"/>
        <end position="129"/>
    </location>
</feature>
<accession>A0A851HU33</accession>
<dbReference type="Gene3D" id="3.10.129.10">
    <property type="entry name" value="Hotdog Thioesterase"/>
    <property type="match status" value="1"/>
</dbReference>
<evidence type="ECO:0000259" key="2">
    <source>
        <dbReference type="Pfam" id="PF03061"/>
    </source>
</evidence>
<dbReference type="EMBL" id="JABEVQ010000002">
    <property type="protein sequence ID" value="NWN90782.1"/>
    <property type="molecule type" value="Genomic_DNA"/>
</dbReference>
<dbReference type="AlphaFoldDB" id="A0A851HU33"/>
<dbReference type="CDD" id="cd03443">
    <property type="entry name" value="PaaI_thioesterase"/>
    <property type="match status" value="1"/>
</dbReference>
<protein>
    <submittedName>
        <fullName evidence="3">PaaI family thioesterase</fullName>
    </submittedName>
</protein>
<dbReference type="Proteomes" id="UP000536442">
    <property type="component" value="Unassembled WGS sequence"/>
</dbReference>
<organism evidence="3 4">
    <name type="scientific">Marinobacter adhaerens</name>
    <dbReference type="NCBI Taxonomy" id="1033846"/>
    <lineage>
        <taxon>Bacteria</taxon>
        <taxon>Pseudomonadati</taxon>
        <taxon>Pseudomonadota</taxon>
        <taxon>Gammaproteobacteria</taxon>
        <taxon>Pseudomonadales</taxon>
        <taxon>Marinobacteraceae</taxon>
        <taxon>Marinobacter</taxon>
    </lineage>
</organism>
<reference evidence="3 4" key="1">
    <citation type="submission" date="2020-03" db="EMBL/GenBank/DDBJ databases">
        <title>Metagenomic, metatranscriptomic, and metabolomic analyses revealed the key microbes and metabolic features during the fermentation of ganjang, Korean traditional soy sauce.</title>
        <authorList>
            <person name="Chun B.H."/>
            <person name="Jeon C.O."/>
        </authorList>
    </citation>
    <scope>NUCLEOTIDE SEQUENCE [LARGE SCALE GENOMIC DNA]</scope>
    <source>
        <strain evidence="3 4">KG14</strain>
    </source>
</reference>
<dbReference type="GO" id="GO:0016790">
    <property type="term" value="F:thiolester hydrolase activity"/>
    <property type="evidence" value="ECO:0007669"/>
    <property type="project" value="UniProtKB-ARBA"/>
</dbReference>